<organism evidence="1">
    <name type="scientific">marine metagenome</name>
    <dbReference type="NCBI Taxonomy" id="408172"/>
    <lineage>
        <taxon>unclassified sequences</taxon>
        <taxon>metagenomes</taxon>
        <taxon>ecological metagenomes</taxon>
    </lineage>
</organism>
<sequence length="214" mass="24281">VIKLGNVKTAVALTFYLSLSTLHEVHLWREPIPDDWLPKVLANLDSMLLDHCHLERKAAASALSLMKYPELATRARELNAIAQEELEHFNLLLDLLEQRGVPFGVPHPSPWISGLMRFIRKGRREQVIDHLIAASLIEGRSCEKFRILAQALRATEPVLAVFYADLVASEGNHYAEFWLIACKIDNTETHKRLDAFLDLDAELIAQSHELPLLH</sequence>
<proteinExistence type="predicted"/>
<dbReference type="Pfam" id="PF06175">
    <property type="entry name" value="MiaE"/>
    <property type="match status" value="1"/>
</dbReference>
<dbReference type="SUPFAM" id="SSF47240">
    <property type="entry name" value="Ferritin-like"/>
    <property type="match status" value="1"/>
</dbReference>
<reference evidence="1" key="1">
    <citation type="submission" date="2018-05" db="EMBL/GenBank/DDBJ databases">
        <authorList>
            <person name="Lanie J.A."/>
            <person name="Ng W.-L."/>
            <person name="Kazmierczak K.M."/>
            <person name="Andrzejewski T.M."/>
            <person name="Davidsen T.M."/>
            <person name="Wayne K.J."/>
            <person name="Tettelin H."/>
            <person name="Glass J.I."/>
            <person name="Rusch D."/>
            <person name="Podicherti R."/>
            <person name="Tsui H.-C.T."/>
            <person name="Winkler M.E."/>
        </authorList>
    </citation>
    <scope>NUCLEOTIDE SEQUENCE</scope>
</reference>
<dbReference type="GO" id="GO:0045301">
    <property type="term" value="F:tRNA 2-(methylsulfanyl)-N(6)-isopentenyladenosine(37) hydroxylase activity"/>
    <property type="evidence" value="ECO:0007669"/>
    <property type="project" value="InterPro"/>
</dbReference>
<name>A0A382IYQ6_9ZZZZ</name>
<evidence type="ECO:0000313" key="1">
    <source>
        <dbReference type="EMBL" id="SVC04890.1"/>
    </source>
</evidence>
<dbReference type="InterPro" id="IPR009078">
    <property type="entry name" value="Ferritin-like_SF"/>
</dbReference>
<evidence type="ECO:0008006" key="2">
    <source>
        <dbReference type="Google" id="ProtNLM"/>
    </source>
</evidence>
<feature type="non-terminal residue" evidence="1">
    <location>
        <position position="1"/>
    </location>
</feature>
<protein>
    <recommendedName>
        <fullName evidence="2">tRNA-(Ms[2]io[6]A)-hydroxylase</fullName>
    </recommendedName>
</protein>
<gene>
    <name evidence="1" type="ORF">METZ01_LOCUS257744</name>
</gene>
<dbReference type="AlphaFoldDB" id="A0A382IYQ6"/>
<dbReference type="PIRSF" id="PIRSF020736">
    <property type="entry name" value="MiaE"/>
    <property type="match status" value="1"/>
</dbReference>
<dbReference type="InterPro" id="IPR012347">
    <property type="entry name" value="Ferritin-like"/>
</dbReference>
<dbReference type="Gene3D" id="1.20.1260.10">
    <property type="match status" value="1"/>
</dbReference>
<dbReference type="PANTHER" id="PTHR42637">
    <property type="entry name" value="TRNA-(MS[2]IO[6]A)-HYDROXYLASE"/>
    <property type="match status" value="1"/>
</dbReference>
<dbReference type="EMBL" id="UINC01070609">
    <property type="protein sequence ID" value="SVC04890.1"/>
    <property type="molecule type" value="Genomic_DNA"/>
</dbReference>
<dbReference type="GO" id="GO:0006400">
    <property type="term" value="P:tRNA modification"/>
    <property type="evidence" value="ECO:0007669"/>
    <property type="project" value="InterPro"/>
</dbReference>
<dbReference type="PANTHER" id="PTHR42637:SF1">
    <property type="entry name" value="TRNA 2-(METHYLSULFANYL)-N(6)-ISOPENTENYLADENOSINE(37) HYDROXYLASE"/>
    <property type="match status" value="1"/>
</dbReference>
<dbReference type="InterPro" id="IPR010386">
    <property type="entry name" value="tRNA-Hydrxlase_MiaE"/>
</dbReference>
<accession>A0A382IYQ6</accession>